<evidence type="ECO:0008006" key="4">
    <source>
        <dbReference type="Google" id="ProtNLM"/>
    </source>
</evidence>
<feature type="transmembrane region" description="Helical" evidence="1">
    <location>
        <begin position="122"/>
        <end position="149"/>
    </location>
</feature>
<feature type="transmembrane region" description="Helical" evidence="1">
    <location>
        <begin position="66"/>
        <end position="87"/>
    </location>
</feature>
<feature type="transmembrane region" description="Helical" evidence="1">
    <location>
        <begin position="169"/>
        <end position="192"/>
    </location>
</feature>
<organism evidence="2 3">
    <name type="scientific">Peanut witches'-broom phytoplasma NTU2011</name>
    <dbReference type="NCBI Taxonomy" id="1163385"/>
    <lineage>
        <taxon>Bacteria</taxon>
        <taxon>Bacillati</taxon>
        <taxon>Mycoplasmatota</taxon>
        <taxon>Mollicutes</taxon>
        <taxon>Acholeplasmatales</taxon>
        <taxon>Acholeplasmataceae</taxon>
        <taxon>Candidatus Phytoplasma</taxon>
        <taxon>16SrII (Peanut WB group)</taxon>
    </lineage>
</organism>
<gene>
    <name evidence="2" type="ORF">PNWB_v1c4290</name>
</gene>
<sequence length="210" mass="25177">MKKLKLSALEQIIFLACLSSLSLVLDLIFKKLFASYALLRFWNSIIWLDGFKLIPLFFIPLVNRNYFWVFISVSLIEIFGFCFRGTIYPYNPLLTLFYGLCLGIGPILLLSKCCKSFFSVYWRLSLICALYFITSILLNLFFLDCIFYNKSYGYLNNFYFHNRFMKRFLSPWIYFRFLSVFFFSGILTYIYLTIYRQFLSFYLINKTKIL</sequence>
<keyword evidence="1" id="KW-0472">Membrane</keyword>
<name>A0ABN0J7L5_PEWBP</name>
<evidence type="ECO:0000313" key="2">
    <source>
        <dbReference type="EMBL" id="EMR14451.1"/>
    </source>
</evidence>
<evidence type="ECO:0000313" key="3">
    <source>
        <dbReference type="Proteomes" id="UP000014082"/>
    </source>
</evidence>
<keyword evidence="1" id="KW-0812">Transmembrane</keyword>
<dbReference type="RefSeq" id="WP_004995454.1">
    <property type="nucleotide sequence ID" value="NZ_AMWZ01000012.1"/>
</dbReference>
<accession>A0ABN0J7L5</accession>
<comment type="caution">
    <text evidence="2">The sequence shown here is derived from an EMBL/GenBank/DDBJ whole genome shotgun (WGS) entry which is preliminary data.</text>
</comment>
<evidence type="ECO:0000256" key="1">
    <source>
        <dbReference type="SAM" id="Phobius"/>
    </source>
</evidence>
<keyword evidence="3" id="KW-1185">Reference proteome</keyword>
<feature type="transmembrane region" description="Helical" evidence="1">
    <location>
        <begin position="12"/>
        <end position="29"/>
    </location>
</feature>
<feature type="transmembrane region" description="Helical" evidence="1">
    <location>
        <begin position="93"/>
        <end position="110"/>
    </location>
</feature>
<dbReference type="Proteomes" id="UP000014082">
    <property type="component" value="Unassembled WGS sequence"/>
</dbReference>
<protein>
    <recommendedName>
        <fullName evidence="4">Integral membrane protein</fullName>
    </recommendedName>
</protein>
<proteinExistence type="predicted"/>
<dbReference type="EMBL" id="AMWZ01000012">
    <property type="protein sequence ID" value="EMR14451.1"/>
    <property type="molecule type" value="Genomic_DNA"/>
</dbReference>
<feature type="transmembrane region" description="Helical" evidence="1">
    <location>
        <begin position="41"/>
        <end position="59"/>
    </location>
</feature>
<reference evidence="2 3" key="1">
    <citation type="journal article" date="2013" name="PLoS ONE">
        <title>Comparative analysis of the peanut witches'-broom phytoplasma genome reveals horizontal transfer of potential mobile units and effectors.</title>
        <authorList>
            <person name="Chung W.C."/>
            <person name="Chen L.L."/>
            <person name="Lo W.S."/>
            <person name="Lin C.P."/>
            <person name="Kuo C.H."/>
        </authorList>
    </citation>
    <scope>NUCLEOTIDE SEQUENCE [LARGE SCALE GENOMIC DNA]</scope>
    <source>
        <strain evidence="2 3">NTU2011</strain>
    </source>
</reference>
<keyword evidence="1" id="KW-1133">Transmembrane helix</keyword>